<dbReference type="PANTHER" id="PTHR12788">
    <property type="entry name" value="PROTEIN-TYROSINE SULFOTRANSFERASE 2"/>
    <property type="match status" value="1"/>
</dbReference>
<dbReference type="PANTHER" id="PTHR12788:SF10">
    <property type="entry name" value="PROTEIN-TYROSINE SULFOTRANSFERASE"/>
    <property type="match status" value="1"/>
</dbReference>
<proteinExistence type="predicted"/>
<dbReference type="Proteomes" id="UP001055580">
    <property type="component" value="Chromosome"/>
</dbReference>
<dbReference type="Gene3D" id="1.25.40.10">
    <property type="entry name" value="Tetratricopeptide repeat domain"/>
    <property type="match status" value="1"/>
</dbReference>
<evidence type="ECO:0000256" key="1">
    <source>
        <dbReference type="ARBA" id="ARBA00022679"/>
    </source>
</evidence>
<keyword evidence="3" id="KW-1185">Reference proteome</keyword>
<dbReference type="Gene3D" id="3.40.50.300">
    <property type="entry name" value="P-loop containing nucleotide triphosphate hydrolases"/>
    <property type="match status" value="1"/>
</dbReference>
<evidence type="ECO:0000313" key="2">
    <source>
        <dbReference type="EMBL" id="URW75356.1"/>
    </source>
</evidence>
<dbReference type="SUPFAM" id="SSF48452">
    <property type="entry name" value="TPR-like"/>
    <property type="match status" value="1"/>
</dbReference>
<organism evidence="2 3">
    <name type="scientific">Sphingomonas donggukensis</name>
    <dbReference type="NCBI Taxonomy" id="2949093"/>
    <lineage>
        <taxon>Bacteria</taxon>
        <taxon>Pseudomonadati</taxon>
        <taxon>Pseudomonadota</taxon>
        <taxon>Alphaproteobacteria</taxon>
        <taxon>Sphingomonadales</taxon>
        <taxon>Sphingomonadaceae</taxon>
        <taxon>Sphingomonas</taxon>
    </lineage>
</organism>
<keyword evidence="1" id="KW-0808">Transferase</keyword>
<accession>A0ABY4TSI3</accession>
<name>A0ABY4TSI3_9SPHN</name>
<gene>
    <name evidence="2" type="ORF">M9980_12565</name>
</gene>
<evidence type="ECO:0000313" key="3">
    <source>
        <dbReference type="Proteomes" id="UP001055580"/>
    </source>
</evidence>
<dbReference type="RefSeq" id="WP_250751462.1">
    <property type="nucleotide sequence ID" value="NZ_CP098401.1"/>
</dbReference>
<reference evidence="2" key="1">
    <citation type="submission" date="2022-05" db="EMBL/GenBank/DDBJ databases">
        <title>Sphingomonas sp. strain RMG20 Genome sequencing and assembly.</title>
        <authorList>
            <person name="Kim I."/>
        </authorList>
    </citation>
    <scope>NUCLEOTIDE SEQUENCE</scope>
    <source>
        <strain evidence="2">RMG20</strain>
    </source>
</reference>
<protein>
    <submittedName>
        <fullName evidence="2">Sulfotransferase</fullName>
    </submittedName>
</protein>
<dbReference type="InterPro" id="IPR026634">
    <property type="entry name" value="TPST-like"/>
</dbReference>
<dbReference type="EMBL" id="CP098401">
    <property type="protein sequence ID" value="URW75356.1"/>
    <property type="molecule type" value="Genomic_DNA"/>
</dbReference>
<dbReference type="SUPFAM" id="SSF52540">
    <property type="entry name" value="P-loop containing nucleoside triphosphate hydrolases"/>
    <property type="match status" value="1"/>
</dbReference>
<dbReference type="Pfam" id="PF13469">
    <property type="entry name" value="Sulfotransfer_3"/>
    <property type="match status" value="1"/>
</dbReference>
<dbReference type="InterPro" id="IPR011990">
    <property type="entry name" value="TPR-like_helical_dom_sf"/>
</dbReference>
<dbReference type="InterPro" id="IPR027417">
    <property type="entry name" value="P-loop_NTPase"/>
</dbReference>
<sequence>MPDVPTLIAQLKAALERQDRAAINTACRGLVAARAPLRGQWRSIIFVLLRNGELTLARAAADILAAETGNSALGRFEQAATYARTGLLAEAQAIMASLPDDVPDPVGNAYISGTLATNLGQFDAAKRHLRRAVATSPGSGQAWLSLAMAGRVEDADRTAMLEARHAMAGAAPIERGAYHYAVGKALDEVGDHDAAFAAFFEGAAAVRATRPPAEATERAATAAAIDGWTGESLDALATPGTRSVRPIIVSGLPRSGTTLVEQILVSHSAVQGGEELGRLAVLGREIGGVGYDAVRQALARGQGDALVALYDHLIDERFPGSGRIVDKTLQISRFMGLVATLLPDVPVVWLRRDPLDTAWSIFRTYFIEDLAWTFDLAAIGRQMADEDRLFAHWMQLRPEQILPVHYADLVSDPDTEVRRIVAHCGLDLEPQQLRPHESARAVTTASVAQVRQPISRDAIGAAEPYRAHLQPFIDAYRAAGGTID</sequence>